<keyword evidence="2" id="KW-0689">Ribosomal protein</keyword>
<evidence type="ECO:0000313" key="2">
    <source>
        <dbReference type="EMBL" id="SDY84543.1"/>
    </source>
</evidence>
<evidence type="ECO:0000259" key="1">
    <source>
        <dbReference type="Pfam" id="PF01248"/>
    </source>
</evidence>
<dbReference type="STRING" id="415015.SAMN05660462_01033"/>
<accession>A0A1H3N726</accession>
<name>A0A1H3N726_9FIRM</name>
<feature type="domain" description="Ribosomal protein eL8/eL30/eS12/Gadd45" evidence="1">
    <location>
        <begin position="8"/>
        <end position="93"/>
    </location>
</feature>
<dbReference type="OrthoDB" id="9794863at2"/>
<dbReference type="RefSeq" id="WP_091728136.1">
    <property type="nucleotide sequence ID" value="NZ_FNQE01000009.1"/>
</dbReference>
<dbReference type="Gene3D" id="3.30.1330.30">
    <property type="match status" value="1"/>
</dbReference>
<dbReference type="Proteomes" id="UP000198625">
    <property type="component" value="Unassembled WGS sequence"/>
</dbReference>
<dbReference type="InterPro" id="IPR029064">
    <property type="entry name" value="Ribosomal_eL30-like_sf"/>
</dbReference>
<protein>
    <submittedName>
        <fullName evidence="2">Ribosomal protein L7Ae</fullName>
    </submittedName>
</protein>
<sequence>MKKLLSMLGIGRKAGLIVSGEMGCIHSLKDDSSKLLIIALDASDNTKNKFKALCNNKNITYVEIGSKAELGLAIGKGITSVISINDEAFSKALYKIIDEIITCK</sequence>
<evidence type="ECO:0000313" key="3">
    <source>
        <dbReference type="Proteomes" id="UP000198625"/>
    </source>
</evidence>
<gene>
    <name evidence="2" type="ORF">SAMN05660462_01033</name>
</gene>
<keyword evidence="3" id="KW-1185">Reference proteome</keyword>
<proteinExistence type="predicted"/>
<dbReference type="GO" id="GO:0005840">
    <property type="term" value="C:ribosome"/>
    <property type="evidence" value="ECO:0007669"/>
    <property type="project" value="UniProtKB-KW"/>
</dbReference>
<dbReference type="Pfam" id="PF01248">
    <property type="entry name" value="Ribosomal_L7Ae"/>
    <property type="match status" value="1"/>
</dbReference>
<dbReference type="AlphaFoldDB" id="A0A1H3N726"/>
<dbReference type="EMBL" id="FNQE01000009">
    <property type="protein sequence ID" value="SDY84543.1"/>
    <property type="molecule type" value="Genomic_DNA"/>
</dbReference>
<organism evidence="2 3">
    <name type="scientific">Proteiniborus ethanoligenes</name>
    <dbReference type="NCBI Taxonomy" id="415015"/>
    <lineage>
        <taxon>Bacteria</taxon>
        <taxon>Bacillati</taxon>
        <taxon>Bacillota</taxon>
        <taxon>Clostridia</taxon>
        <taxon>Eubacteriales</taxon>
        <taxon>Proteiniborus</taxon>
    </lineage>
</organism>
<dbReference type="SUPFAM" id="SSF55315">
    <property type="entry name" value="L30e-like"/>
    <property type="match status" value="1"/>
</dbReference>
<reference evidence="2 3" key="1">
    <citation type="submission" date="2016-10" db="EMBL/GenBank/DDBJ databases">
        <authorList>
            <person name="de Groot N.N."/>
        </authorList>
    </citation>
    <scope>NUCLEOTIDE SEQUENCE [LARGE SCALE GENOMIC DNA]</scope>
    <source>
        <strain evidence="2 3">DSM 21650</strain>
    </source>
</reference>
<dbReference type="InterPro" id="IPR004038">
    <property type="entry name" value="Ribosomal_eL8/eL30/eS12/Gad45"/>
</dbReference>
<keyword evidence="2" id="KW-0687">Ribonucleoprotein</keyword>